<evidence type="ECO:0000256" key="6">
    <source>
        <dbReference type="ARBA" id="ARBA00051764"/>
    </source>
</evidence>
<dbReference type="InterPro" id="IPR001017">
    <property type="entry name" value="DH_E1"/>
</dbReference>
<evidence type="ECO:0000256" key="3">
    <source>
        <dbReference type="ARBA" id="ARBA00023002"/>
    </source>
</evidence>
<keyword evidence="7" id="KW-0786">Thiamine pyrophosphate</keyword>
<evidence type="ECO:0000313" key="10">
    <source>
        <dbReference type="Proteomes" id="UP000297703"/>
    </source>
</evidence>
<evidence type="ECO:0000256" key="1">
    <source>
        <dbReference type="ARBA" id="ARBA00008646"/>
    </source>
</evidence>
<reference evidence="9 10" key="1">
    <citation type="submission" date="2019-04" db="EMBL/GenBank/DDBJ databases">
        <title>Draft genome of the big-headed turtle Platysternon megacephalum.</title>
        <authorList>
            <person name="Gong S."/>
        </authorList>
    </citation>
    <scope>NUCLEOTIDE SEQUENCE [LARGE SCALE GENOMIC DNA]</scope>
    <source>
        <strain evidence="9">DO16091913</strain>
        <tissue evidence="9">Muscle</tissue>
    </source>
</reference>
<protein>
    <recommendedName>
        <fullName evidence="7">2-oxoisovalerate dehydrogenase subunit alpha</fullName>
        <ecNumber evidence="7">1.2.4.4</ecNumber>
    </recommendedName>
    <alternativeName>
        <fullName evidence="7">Branched-chain alpha-keto acid dehydrogenase E1 component alpha chain</fullName>
    </alternativeName>
</protein>
<evidence type="ECO:0000259" key="8">
    <source>
        <dbReference type="Pfam" id="PF00676"/>
    </source>
</evidence>
<comment type="cofactor">
    <cofactor evidence="7">
        <name>thiamine diphosphate</name>
        <dbReference type="ChEBI" id="CHEBI:58937"/>
    </cofactor>
</comment>
<gene>
    <name evidence="9" type="ORF">DR999_PMT22889</name>
</gene>
<name>A0A4D9DDD5_9SAUR</name>
<organism evidence="9 10">
    <name type="scientific">Platysternon megacephalum</name>
    <name type="common">big-headed turtle</name>
    <dbReference type="NCBI Taxonomy" id="55544"/>
    <lineage>
        <taxon>Eukaryota</taxon>
        <taxon>Metazoa</taxon>
        <taxon>Chordata</taxon>
        <taxon>Craniata</taxon>
        <taxon>Vertebrata</taxon>
        <taxon>Euteleostomi</taxon>
        <taxon>Archelosauria</taxon>
        <taxon>Testudinata</taxon>
        <taxon>Testudines</taxon>
        <taxon>Cryptodira</taxon>
        <taxon>Durocryptodira</taxon>
        <taxon>Testudinoidea</taxon>
        <taxon>Platysternidae</taxon>
        <taxon>Platysternon</taxon>
    </lineage>
</organism>
<reference evidence="9 10" key="2">
    <citation type="submission" date="2019-04" db="EMBL/GenBank/DDBJ databases">
        <title>The genome sequence of big-headed turtle.</title>
        <authorList>
            <person name="Gong S."/>
        </authorList>
    </citation>
    <scope>NUCLEOTIDE SEQUENCE [LARGE SCALE GENOMIC DNA]</scope>
    <source>
        <strain evidence="9">DO16091913</strain>
        <tissue evidence="9">Muscle</tissue>
    </source>
</reference>
<dbReference type="Pfam" id="PF00676">
    <property type="entry name" value="E1_dh"/>
    <property type="match status" value="1"/>
</dbReference>
<keyword evidence="10" id="KW-1185">Reference proteome</keyword>
<dbReference type="AlphaFoldDB" id="A0A4D9DDD5"/>
<dbReference type="InterPro" id="IPR050771">
    <property type="entry name" value="Alpha-ketoacid_DH_E1_comp"/>
</dbReference>
<keyword evidence="3 7" id="KW-0560">Oxidoreductase</keyword>
<comment type="subunit">
    <text evidence="5">Heterotetramer of 2 alpha/BCKDHA and 2 beta chains/BCKDHB that forms the branched-chain alpha-keto acid decarboxylase (E1) component of the BCKD complex. The branched-chain alpha-ketoacid dehydrogenase is a large complex composed of three major building blocks E1, E2 and E3. It is organized around E2, a 24-meric cubic core composed of DBT, to which are associated 6 to 12 copies of E1, and approximately 6 copies of the dehydrogenase E3, a DLD dimer. Interacts with PPM1K.</text>
</comment>
<dbReference type="CDD" id="cd02000">
    <property type="entry name" value="TPP_E1_PDC_ADC_BCADC"/>
    <property type="match status" value="1"/>
</dbReference>
<dbReference type="SUPFAM" id="SSF52518">
    <property type="entry name" value="Thiamin diphosphate-binding fold (THDP-binding)"/>
    <property type="match status" value="1"/>
</dbReference>
<dbReference type="GO" id="GO:0009083">
    <property type="term" value="P:branched-chain amino acid catabolic process"/>
    <property type="evidence" value="ECO:0007669"/>
    <property type="project" value="TreeGrafter"/>
</dbReference>
<dbReference type="PANTHER" id="PTHR43380">
    <property type="entry name" value="2-OXOISOVALERATE DEHYDROGENASE SUBUNIT ALPHA, MITOCHONDRIAL"/>
    <property type="match status" value="1"/>
</dbReference>
<keyword evidence="2" id="KW-0809">Transit peptide</keyword>
<dbReference type="InterPro" id="IPR029061">
    <property type="entry name" value="THDP-binding"/>
</dbReference>
<comment type="similarity">
    <text evidence="1 7">Belongs to the BCKDHA family.</text>
</comment>
<sequence>MASWNSIETRFHNYTVIIGAQALHATGYAMGMAKDGMVGNADPADNGCAMVYFGDGAMSQGDVNEAFIFAMSYQAPVVFMIMNNQWAISEPVSLQSKIPLYQRASGFGMPGVQVDGNDVVAMHAVTEWATRHAREGKGPVMVEAYTYRLGAHTTSDDPTKYRLREEEEEWRGKDPLDRVERYLRDKGLIDDAYLAQLDEEGDALGEHLREACKTLTEPTMDLAFDNVYINKPKTLAQQQQAYAEYAASFEQEK</sequence>
<comment type="function">
    <text evidence="4">Together with BCKDHB forms the heterotetrameric E1 subunit of the mitochondrial branched-chain alpha-ketoacid dehydrogenase (BCKD) complex. The BCKD complex catalyzes the multi-step oxidative decarboxylation of alpha-ketoacids derived from the branched-chain amino-acids valine, leucine and isoleucine producing CO2 and acyl-CoA which is subsequently utilized to produce energy. The E1 subunit catalyzes the first step with the decarboxylation of the alpha-ketoacid forming an enzyme-product intermediate. A reductive acylation mediated by the lipoylamide cofactor of E2 extracts the acyl group from the E1 active site for the next step of the reaction.</text>
</comment>
<dbReference type="OrthoDB" id="3845at2759"/>
<evidence type="ECO:0000256" key="2">
    <source>
        <dbReference type="ARBA" id="ARBA00022946"/>
    </source>
</evidence>
<proteinExistence type="inferred from homology"/>
<dbReference type="PANTHER" id="PTHR43380:SF1">
    <property type="entry name" value="2-OXOISOVALERATE DEHYDROGENASE SUBUNIT ALPHA, MITOCHONDRIAL"/>
    <property type="match status" value="1"/>
</dbReference>
<evidence type="ECO:0000256" key="7">
    <source>
        <dbReference type="RuleBase" id="RU365014"/>
    </source>
</evidence>
<evidence type="ECO:0000313" key="9">
    <source>
        <dbReference type="EMBL" id="TFJ95526.1"/>
    </source>
</evidence>
<comment type="caution">
    <text evidence="9">The sequence shown here is derived from an EMBL/GenBank/DDBJ whole genome shotgun (WGS) entry which is preliminary data.</text>
</comment>
<feature type="domain" description="Dehydrogenase E1 component" evidence="8">
    <location>
        <begin position="8"/>
        <end position="203"/>
    </location>
</feature>
<evidence type="ECO:0000256" key="4">
    <source>
        <dbReference type="ARBA" id="ARBA00037052"/>
    </source>
</evidence>
<dbReference type="STRING" id="55544.A0A4D9DDD5"/>
<evidence type="ECO:0000256" key="5">
    <source>
        <dbReference type="ARBA" id="ARBA00047149"/>
    </source>
</evidence>
<dbReference type="EC" id="1.2.4.4" evidence="7"/>
<dbReference type="EMBL" id="QXTE01005352">
    <property type="protein sequence ID" value="TFJ95526.1"/>
    <property type="molecule type" value="Genomic_DNA"/>
</dbReference>
<comment type="function">
    <text evidence="7">The branched-chain alpha-keto dehydrogenase complex catalyzes the overall conversion of alpha-keto acids to acyl-CoA and CO(2). It contains multiple copies of three enzymatic components: branched-chain alpha-keto acid decarboxylase (E1), lipoamide acyltransferase (E2) and lipoamide dehydrogenase (E3).</text>
</comment>
<dbReference type="Gene3D" id="3.40.50.970">
    <property type="match status" value="1"/>
</dbReference>
<dbReference type="GO" id="GO:0003863">
    <property type="term" value="F:branched-chain 2-oxo acid dehydrogenase activity"/>
    <property type="evidence" value="ECO:0007669"/>
    <property type="project" value="UniProtKB-EC"/>
</dbReference>
<accession>A0A4D9DDD5</accession>
<comment type="catalytic activity">
    <reaction evidence="6">
        <text>N(6)-[(R)-lipoyl]-L-lysyl-[protein] + 3-methyl-2-oxobutanoate + H(+) = N(6)-[(R)-S(8)-2-methylpropanoyldihydrolipoyl]-L-lysyl-[protein] + CO2</text>
        <dbReference type="Rhea" id="RHEA:13457"/>
        <dbReference type="Rhea" id="RHEA-COMP:10474"/>
        <dbReference type="Rhea" id="RHEA-COMP:10497"/>
        <dbReference type="ChEBI" id="CHEBI:11851"/>
        <dbReference type="ChEBI" id="CHEBI:15378"/>
        <dbReference type="ChEBI" id="CHEBI:16526"/>
        <dbReference type="ChEBI" id="CHEBI:83099"/>
        <dbReference type="ChEBI" id="CHEBI:83142"/>
        <dbReference type="EC" id="1.2.4.4"/>
    </reaction>
    <physiologicalReaction direction="left-to-right" evidence="6">
        <dbReference type="Rhea" id="RHEA:13458"/>
    </physiologicalReaction>
</comment>
<dbReference type="Proteomes" id="UP000297703">
    <property type="component" value="Unassembled WGS sequence"/>
</dbReference>